<name>A0AAP9KRV8_9GAMM</name>
<dbReference type="Proteomes" id="UP000424872">
    <property type="component" value="Plasmid pMSR2B"/>
</dbReference>
<sequence length="127" mass="14783">MSFIITRLSCLAIYRDLNQVQLIPHFEWEINHKTDKCCKTNFRRGLFNQLILNHISMVFCVFTMNCYLFAELMLNKQKKYYRGGCLGLSALSMHLLTAERKKPQVTVNQPEVSSLCLNNIKVASYMP</sequence>
<keyword evidence="1" id="KW-0472">Membrane</keyword>
<dbReference type="KEGG" id="ppho:CTZ24_23610"/>
<dbReference type="AlphaFoldDB" id="A0AAP9KRV8"/>
<evidence type="ECO:0000256" key="1">
    <source>
        <dbReference type="SAM" id="Phobius"/>
    </source>
</evidence>
<feature type="transmembrane region" description="Helical" evidence="1">
    <location>
        <begin position="51"/>
        <end position="70"/>
    </location>
</feature>
<keyword evidence="1" id="KW-1133">Transmembrane helix</keyword>
<reference evidence="3" key="1">
    <citation type="submission" date="2017-11" db="EMBL/GenBank/DDBJ databases">
        <title>Genome sequence of Pantoea sp. MSR2.</title>
        <authorList>
            <person name="Nascimento F.X."/>
        </authorList>
    </citation>
    <scope>NUCLEOTIDE SEQUENCE [LARGE SCALE GENOMIC DNA]</scope>
    <source>
        <strain evidence="3">MSR2</strain>
        <plasmid evidence="3">pmsr2b</plasmid>
    </source>
</reference>
<keyword evidence="1" id="KW-0812">Transmembrane</keyword>
<organism evidence="2 3">
    <name type="scientific">Pantoea phytobeneficialis</name>
    <dbReference type="NCBI Taxonomy" id="2052056"/>
    <lineage>
        <taxon>Bacteria</taxon>
        <taxon>Pseudomonadati</taxon>
        <taxon>Pseudomonadota</taxon>
        <taxon>Gammaproteobacteria</taxon>
        <taxon>Enterobacterales</taxon>
        <taxon>Erwiniaceae</taxon>
        <taxon>Pantoea</taxon>
    </lineage>
</organism>
<gene>
    <name evidence="2" type="ORF">CTZ24_23610</name>
</gene>
<geneLocation type="plasmid" evidence="3">
    <name>pmsr2b</name>
</geneLocation>
<proteinExistence type="predicted"/>
<protein>
    <submittedName>
        <fullName evidence="2">Uncharacterized protein</fullName>
    </submittedName>
</protein>
<dbReference type="EMBL" id="CP024638">
    <property type="protein sequence ID" value="QGR09464.1"/>
    <property type="molecule type" value="Genomic_DNA"/>
</dbReference>
<evidence type="ECO:0000313" key="2">
    <source>
        <dbReference type="EMBL" id="QGR09464.1"/>
    </source>
</evidence>
<keyword evidence="2" id="KW-0614">Plasmid</keyword>
<evidence type="ECO:0000313" key="3">
    <source>
        <dbReference type="Proteomes" id="UP000424872"/>
    </source>
</evidence>
<accession>A0AAP9KRV8</accession>